<proteinExistence type="predicted"/>
<dbReference type="Proteomes" id="UP000464452">
    <property type="component" value="Chromosome"/>
</dbReference>
<organism evidence="1 2">
    <name type="scientific">Caloranaerobacter azorensis</name>
    <dbReference type="NCBI Taxonomy" id="116090"/>
    <lineage>
        <taxon>Bacteria</taxon>
        <taxon>Bacillati</taxon>
        <taxon>Bacillota</taxon>
        <taxon>Tissierellia</taxon>
        <taxon>Tissierellales</taxon>
        <taxon>Thermohalobacteraceae</taxon>
        <taxon>Caloranaerobacter</taxon>
    </lineage>
</organism>
<protein>
    <submittedName>
        <fullName evidence="1">Uncharacterized protein</fullName>
    </submittedName>
</protein>
<evidence type="ECO:0000313" key="1">
    <source>
        <dbReference type="EMBL" id="QIB27849.1"/>
    </source>
</evidence>
<gene>
    <name evidence="1" type="ORF">G3A45_11500</name>
</gene>
<evidence type="ECO:0000313" key="2">
    <source>
        <dbReference type="Proteomes" id="UP000464452"/>
    </source>
</evidence>
<dbReference type="EMBL" id="CP048617">
    <property type="protein sequence ID" value="QIB27849.1"/>
    <property type="molecule type" value="Genomic_DNA"/>
</dbReference>
<sequence length="63" mass="7341">MNRLFKRILSILLICIIFGIVVDREFLARVKDYVLVNFLKPKSRYLGEVIDLSGDARITNDKK</sequence>
<dbReference type="AlphaFoldDB" id="A0A6P1YER0"/>
<name>A0A6P1YER0_9FIRM</name>
<accession>A0A6P1YER0</accession>
<dbReference type="KEGG" id="cazo:G3A45_11500"/>
<reference evidence="1 2" key="1">
    <citation type="submission" date="2020-02" db="EMBL/GenBank/DDBJ databases">
        <title>Thermophilic hydrogen producing bacteria, Caloranaerobacter azorensis.</title>
        <authorList>
            <person name="Baek K."/>
        </authorList>
    </citation>
    <scope>NUCLEOTIDE SEQUENCE [LARGE SCALE GENOMIC DNA]</scope>
    <source>
        <strain evidence="1 2">T3-1</strain>
    </source>
</reference>
<dbReference type="RefSeq" id="WP_163235676.1">
    <property type="nucleotide sequence ID" value="NZ_CP048617.1"/>
</dbReference>